<dbReference type="EMBL" id="JAACNH010000003">
    <property type="protein sequence ID" value="KAG8446709.1"/>
    <property type="molecule type" value="Genomic_DNA"/>
</dbReference>
<keyword evidence="8" id="KW-1185">Reference proteome</keyword>
<dbReference type="OrthoDB" id="2441647at2759"/>
<proteinExistence type="inferred from homology"/>
<dbReference type="FunFam" id="1.20.5.170:FF:000002">
    <property type="entry name" value="Type I keratin KA11"/>
    <property type="match status" value="1"/>
</dbReference>
<evidence type="ECO:0000256" key="5">
    <source>
        <dbReference type="SAM" id="Coils"/>
    </source>
</evidence>
<gene>
    <name evidence="7" type="ORF">GDO86_014244</name>
</gene>
<dbReference type="PROSITE" id="PS00226">
    <property type="entry name" value="IF_ROD_1"/>
    <property type="match status" value="1"/>
</dbReference>
<evidence type="ECO:0000313" key="8">
    <source>
        <dbReference type="Proteomes" id="UP000812440"/>
    </source>
</evidence>
<dbReference type="SMART" id="SM01391">
    <property type="entry name" value="Filament"/>
    <property type="match status" value="1"/>
</dbReference>
<dbReference type="PROSITE" id="PS51842">
    <property type="entry name" value="IF_ROD_2"/>
    <property type="match status" value="1"/>
</dbReference>
<protein>
    <recommendedName>
        <fullName evidence="6">IF rod domain-containing protein</fullName>
    </recommendedName>
</protein>
<feature type="coiled-coil region" evidence="5">
    <location>
        <begin position="99"/>
        <end position="133"/>
    </location>
</feature>
<evidence type="ECO:0000259" key="6">
    <source>
        <dbReference type="PROSITE" id="PS51842"/>
    </source>
</evidence>
<dbReference type="InterPro" id="IPR002957">
    <property type="entry name" value="Keratin_I"/>
</dbReference>
<sequence length="464" mass="52505">MGAAILDFKRFPLLIREILDSSLSVFLDHLLQDIITMTSHSYRSSSSSSYKSYQSKSVSVAGSAVGFGSTVDGSYGGGFGSTSANTFLSSYPGNDKQTMQNLNDRLAAYLEKVRTLEGANKDLEVKIREWYEENISIGVGVKDYSKYFEVINDLRKKIHSAAIENSRIILQIDNAKLAADDFRMKYENEMVLRQGVEADINGLRRVLDELTLTKSDIEAQIENLKEELAYLNKNHDEEMNIAKSSVAGQVSVEMDAIPGVDLNKVLHEMREDYETLAEKNRKDAEQWFNQKSTELKKEISVGVEQVQTSKSEISENRRSYQSLEIELQSQVAMKTSIEGNLTEIDGRYGAQLYQVQINIRSLEEQIQQIRSDMERQNMEYTQLLDIKTKLEMEIETYRRLLEGELGIMNTNATVTVAQTSSESSSTNSKKDSCVKRKVMTIVEEVIDGKVVSSRVEQMEEEINK</sequence>
<evidence type="ECO:0000256" key="2">
    <source>
        <dbReference type="ARBA" id="ARBA00022754"/>
    </source>
</evidence>
<dbReference type="SUPFAM" id="SSF64593">
    <property type="entry name" value="Intermediate filament protein, coiled coil region"/>
    <property type="match status" value="2"/>
</dbReference>
<reference evidence="7" key="1">
    <citation type="thesis" date="2020" institute="ProQuest LLC" country="789 East Eisenhower Parkway, Ann Arbor, MI, USA">
        <title>Comparative Genomics and Chromosome Evolution.</title>
        <authorList>
            <person name="Mudd A.B."/>
        </authorList>
    </citation>
    <scope>NUCLEOTIDE SEQUENCE</scope>
    <source>
        <strain evidence="7">Female2</strain>
        <tissue evidence="7">Blood</tissue>
    </source>
</reference>
<dbReference type="GO" id="GO:0005198">
    <property type="term" value="F:structural molecule activity"/>
    <property type="evidence" value="ECO:0007669"/>
    <property type="project" value="InterPro"/>
</dbReference>
<comment type="caution">
    <text evidence="7">The sequence shown here is derived from an EMBL/GenBank/DDBJ whole genome shotgun (WGS) entry which is preliminary data.</text>
</comment>
<dbReference type="PANTHER" id="PTHR23239:SF137">
    <property type="entry name" value="KERATIN, TYPE I CYTOSKELETAL 10"/>
    <property type="match status" value="1"/>
</dbReference>
<dbReference type="GO" id="GO:0030855">
    <property type="term" value="P:epithelial cell differentiation"/>
    <property type="evidence" value="ECO:0007669"/>
    <property type="project" value="TreeGrafter"/>
</dbReference>
<dbReference type="GO" id="GO:0045109">
    <property type="term" value="P:intermediate filament organization"/>
    <property type="evidence" value="ECO:0007669"/>
    <property type="project" value="TreeGrafter"/>
</dbReference>
<dbReference type="Gene3D" id="1.20.5.500">
    <property type="entry name" value="Single helix bin"/>
    <property type="match status" value="1"/>
</dbReference>
<dbReference type="FunFam" id="1.20.5.500:FF:000001">
    <property type="entry name" value="Type II keratin 23"/>
    <property type="match status" value="1"/>
</dbReference>
<dbReference type="Pfam" id="PF00038">
    <property type="entry name" value="Filament"/>
    <property type="match status" value="1"/>
</dbReference>
<name>A0A8T2JNB6_9PIPI</name>
<keyword evidence="3 5" id="KW-0175">Coiled coil</keyword>
<evidence type="ECO:0000256" key="4">
    <source>
        <dbReference type="RuleBase" id="RU000685"/>
    </source>
</evidence>
<dbReference type="Gene3D" id="1.20.5.170">
    <property type="match status" value="1"/>
</dbReference>
<dbReference type="Gene3D" id="1.20.5.1160">
    <property type="entry name" value="Vasodilator-stimulated phosphoprotein"/>
    <property type="match status" value="1"/>
</dbReference>
<keyword evidence="2 4" id="KW-0403">Intermediate filament</keyword>
<accession>A0A8T2JNB6</accession>
<dbReference type="InterPro" id="IPR039008">
    <property type="entry name" value="IF_rod_dom"/>
</dbReference>
<keyword evidence="1" id="KW-0416">Keratin</keyword>
<feature type="coiled-coil region" evidence="5">
    <location>
        <begin position="352"/>
        <end position="379"/>
    </location>
</feature>
<dbReference type="PRINTS" id="PR01248">
    <property type="entry name" value="TYPE1KERATIN"/>
</dbReference>
<dbReference type="PANTHER" id="PTHR23239">
    <property type="entry name" value="INTERMEDIATE FILAMENT"/>
    <property type="match status" value="1"/>
</dbReference>
<evidence type="ECO:0000313" key="7">
    <source>
        <dbReference type="EMBL" id="KAG8446709.1"/>
    </source>
</evidence>
<dbReference type="AlphaFoldDB" id="A0A8T2JNB6"/>
<feature type="domain" description="IF rod" evidence="6">
    <location>
        <begin position="95"/>
        <end position="408"/>
    </location>
</feature>
<comment type="similarity">
    <text evidence="4">Belongs to the intermediate filament family.</text>
</comment>
<dbReference type="InterPro" id="IPR018039">
    <property type="entry name" value="IF_conserved"/>
</dbReference>
<feature type="coiled-coil region" evidence="5">
    <location>
        <begin position="200"/>
        <end position="241"/>
    </location>
</feature>
<evidence type="ECO:0000256" key="1">
    <source>
        <dbReference type="ARBA" id="ARBA00022744"/>
    </source>
</evidence>
<dbReference type="GO" id="GO:0005882">
    <property type="term" value="C:intermediate filament"/>
    <property type="evidence" value="ECO:0007669"/>
    <property type="project" value="UniProtKB-KW"/>
</dbReference>
<dbReference type="Proteomes" id="UP000812440">
    <property type="component" value="Chromosome 8_10"/>
</dbReference>
<evidence type="ECO:0000256" key="3">
    <source>
        <dbReference type="ARBA" id="ARBA00023054"/>
    </source>
</evidence>
<organism evidence="7 8">
    <name type="scientific">Hymenochirus boettgeri</name>
    <name type="common">Congo dwarf clawed frog</name>
    <dbReference type="NCBI Taxonomy" id="247094"/>
    <lineage>
        <taxon>Eukaryota</taxon>
        <taxon>Metazoa</taxon>
        <taxon>Chordata</taxon>
        <taxon>Craniata</taxon>
        <taxon>Vertebrata</taxon>
        <taxon>Euteleostomi</taxon>
        <taxon>Amphibia</taxon>
        <taxon>Batrachia</taxon>
        <taxon>Anura</taxon>
        <taxon>Pipoidea</taxon>
        <taxon>Pipidae</taxon>
        <taxon>Pipinae</taxon>
        <taxon>Hymenochirus</taxon>
    </lineage>
</organism>
<dbReference type="FunFam" id="1.20.5.1160:FF:000002">
    <property type="entry name" value="Type I keratin 10"/>
    <property type="match status" value="1"/>
</dbReference>